<dbReference type="EMBL" id="FOXW01000001">
    <property type="protein sequence ID" value="SFQ04002.1"/>
    <property type="molecule type" value="Genomic_DNA"/>
</dbReference>
<dbReference type="InterPro" id="IPR029052">
    <property type="entry name" value="Metallo-depent_PP-like"/>
</dbReference>
<dbReference type="PANTHER" id="PTHR31302">
    <property type="entry name" value="TRANSMEMBRANE PROTEIN WITH METALLOPHOSPHOESTERASE DOMAIN-RELATED"/>
    <property type="match status" value="1"/>
</dbReference>
<dbReference type="GO" id="GO:0016020">
    <property type="term" value="C:membrane"/>
    <property type="evidence" value="ECO:0007669"/>
    <property type="project" value="GOC"/>
</dbReference>
<feature type="domain" description="Calcineurin-like phosphoesterase" evidence="3">
    <location>
        <begin position="44"/>
        <end position="213"/>
    </location>
</feature>
<dbReference type="CDD" id="cd07385">
    <property type="entry name" value="MPP_YkuE_C"/>
    <property type="match status" value="1"/>
</dbReference>
<evidence type="ECO:0000256" key="1">
    <source>
        <dbReference type="ARBA" id="ARBA00022723"/>
    </source>
</evidence>
<dbReference type="InterPro" id="IPR004843">
    <property type="entry name" value="Calcineurin-like_PHP"/>
</dbReference>
<dbReference type="InterPro" id="IPR051158">
    <property type="entry name" value="Metallophosphoesterase_sf"/>
</dbReference>
<keyword evidence="1" id="KW-0479">Metal-binding</keyword>
<proteinExistence type="predicted"/>
<dbReference type="Pfam" id="PF00149">
    <property type="entry name" value="Metallophos"/>
    <property type="match status" value="1"/>
</dbReference>
<dbReference type="GO" id="GO:0046872">
    <property type="term" value="F:metal ion binding"/>
    <property type="evidence" value="ECO:0007669"/>
    <property type="project" value="UniProtKB-KW"/>
</dbReference>
<accession>A0A1I5V9A3</accession>
<evidence type="ECO:0000256" key="2">
    <source>
        <dbReference type="ARBA" id="ARBA00022801"/>
    </source>
</evidence>
<sequence length="277" mass="31162">MIWIILGLLIVFILLYLYLNNTWLQTTHYSIRIPFLDEELKGTKIVQVSDVHFPKEGVSIQRLLKKVANESPSFIALTGDLIQVDEKFPASKLSQLSTGLAKIAPTYAVTGNHDLKGGHLRDWEQMLSESGVTVLIDEAVWHPINGSGLVLMGLSEKEDFESAPKPILKEIELADEQKDEKRILLAHHPEFLEEYLMDLTRVPDLILSGHAHGGQIRLPFFGGLFAPGQGRFPKYTSGVHFDPDLPDKRMVVSRGIGNSTFPFRFNNRPEIVVIELQ</sequence>
<evidence type="ECO:0000313" key="4">
    <source>
        <dbReference type="EMBL" id="SFQ04002.1"/>
    </source>
</evidence>
<dbReference type="GO" id="GO:0008758">
    <property type="term" value="F:UDP-2,3-diacylglucosamine hydrolase activity"/>
    <property type="evidence" value="ECO:0007669"/>
    <property type="project" value="TreeGrafter"/>
</dbReference>
<reference evidence="4 5" key="1">
    <citation type="submission" date="2016-10" db="EMBL/GenBank/DDBJ databases">
        <authorList>
            <person name="de Groot N.N."/>
        </authorList>
    </citation>
    <scope>NUCLEOTIDE SEQUENCE [LARGE SCALE GENOMIC DNA]</scope>
    <source>
        <strain evidence="4 5">DSM 20581</strain>
    </source>
</reference>
<dbReference type="PANTHER" id="PTHR31302:SF31">
    <property type="entry name" value="PHOSPHODIESTERASE YAEI"/>
    <property type="match status" value="1"/>
</dbReference>
<protein>
    <recommendedName>
        <fullName evidence="3">Calcineurin-like phosphoesterase domain-containing protein</fullName>
    </recommendedName>
</protein>
<dbReference type="GO" id="GO:0009245">
    <property type="term" value="P:lipid A biosynthetic process"/>
    <property type="evidence" value="ECO:0007669"/>
    <property type="project" value="TreeGrafter"/>
</dbReference>
<dbReference type="Proteomes" id="UP000199136">
    <property type="component" value="Unassembled WGS sequence"/>
</dbReference>
<evidence type="ECO:0000313" key="5">
    <source>
        <dbReference type="Proteomes" id="UP000199136"/>
    </source>
</evidence>
<dbReference type="SUPFAM" id="SSF56300">
    <property type="entry name" value="Metallo-dependent phosphatases"/>
    <property type="match status" value="1"/>
</dbReference>
<dbReference type="Gene3D" id="3.60.21.10">
    <property type="match status" value="1"/>
</dbReference>
<gene>
    <name evidence="4" type="ORF">SAMN04488506_0424</name>
</gene>
<evidence type="ECO:0000259" key="3">
    <source>
        <dbReference type="Pfam" id="PF00149"/>
    </source>
</evidence>
<dbReference type="RefSeq" id="WP_244887619.1">
    <property type="nucleotide sequence ID" value="NZ_FOXW01000001.1"/>
</dbReference>
<keyword evidence="5" id="KW-1185">Reference proteome</keyword>
<name>A0A1I5V9A3_9LACT</name>
<dbReference type="AlphaFoldDB" id="A0A1I5V9A3"/>
<dbReference type="STRING" id="82801.SAMN04488506_0424"/>
<keyword evidence="2" id="KW-0378">Hydrolase</keyword>
<organism evidence="4 5">
    <name type="scientific">Desemzia incerta</name>
    <dbReference type="NCBI Taxonomy" id="82801"/>
    <lineage>
        <taxon>Bacteria</taxon>
        <taxon>Bacillati</taxon>
        <taxon>Bacillota</taxon>
        <taxon>Bacilli</taxon>
        <taxon>Lactobacillales</taxon>
        <taxon>Carnobacteriaceae</taxon>
        <taxon>Desemzia</taxon>
    </lineage>
</organism>